<keyword evidence="4 7" id="KW-0812">Transmembrane</keyword>
<gene>
    <name evidence="9" type="ORF">P7079_01370</name>
</gene>
<evidence type="ECO:0000313" key="9">
    <source>
        <dbReference type="EMBL" id="WFM83658.1"/>
    </source>
</evidence>
<accession>A0ABY8FYZ0</accession>
<keyword evidence="10" id="KW-1185">Reference proteome</keyword>
<dbReference type="Pfam" id="PF00528">
    <property type="entry name" value="BPD_transp_1"/>
    <property type="match status" value="1"/>
</dbReference>
<keyword evidence="2" id="KW-0813">Transport</keyword>
<comment type="subcellular location">
    <subcellularLocation>
        <location evidence="1">Cell membrane</location>
        <topology evidence="1">Multi-pass membrane protein</topology>
    </subcellularLocation>
</comment>
<feature type="domain" description="ABC transmembrane type-1" evidence="8">
    <location>
        <begin position="1"/>
        <end position="102"/>
    </location>
</feature>
<evidence type="ECO:0000256" key="6">
    <source>
        <dbReference type="ARBA" id="ARBA00023136"/>
    </source>
</evidence>
<dbReference type="InterPro" id="IPR000515">
    <property type="entry name" value="MetI-like"/>
</dbReference>
<dbReference type="Gene3D" id="1.10.3720.10">
    <property type="entry name" value="MetI-like"/>
    <property type="match status" value="1"/>
</dbReference>
<evidence type="ECO:0000256" key="2">
    <source>
        <dbReference type="ARBA" id="ARBA00022448"/>
    </source>
</evidence>
<evidence type="ECO:0000256" key="4">
    <source>
        <dbReference type="ARBA" id="ARBA00022692"/>
    </source>
</evidence>
<feature type="transmembrane region" description="Helical" evidence="7">
    <location>
        <begin position="91"/>
        <end position="112"/>
    </location>
</feature>
<keyword evidence="5 7" id="KW-1133">Transmembrane helix</keyword>
<reference evidence="9 10" key="1">
    <citation type="submission" date="2023-03" db="EMBL/GenBank/DDBJ databases">
        <title>Complete genome of Arcanobacterium canis strain DSM 25104 isolated in 2010 from a canine otitis externa in Germany.</title>
        <authorList>
            <person name="Borowiak M."/>
            <person name="Kreitlow A."/>
            <person name="Malorny B."/>
            <person name="Laemmler C."/>
            <person name="Prenger-Berninghoff E."/>
            <person name="Ploetz M."/>
            <person name="Abdulmawjood A."/>
        </authorList>
    </citation>
    <scope>NUCLEOTIDE SEQUENCE [LARGE SCALE GENOMIC DNA]</scope>
    <source>
        <strain evidence="9 10">DSM 25104</strain>
    </source>
</reference>
<evidence type="ECO:0000256" key="5">
    <source>
        <dbReference type="ARBA" id="ARBA00022989"/>
    </source>
</evidence>
<dbReference type="InterPro" id="IPR035906">
    <property type="entry name" value="MetI-like_sf"/>
</dbReference>
<evidence type="ECO:0000313" key="10">
    <source>
        <dbReference type="Proteomes" id="UP001215216"/>
    </source>
</evidence>
<proteinExistence type="predicted"/>
<evidence type="ECO:0000256" key="1">
    <source>
        <dbReference type="ARBA" id="ARBA00004651"/>
    </source>
</evidence>
<keyword evidence="3" id="KW-1003">Cell membrane</keyword>
<organism evidence="9 10">
    <name type="scientific">Arcanobacterium canis</name>
    <dbReference type="NCBI Taxonomy" id="999183"/>
    <lineage>
        <taxon>Bacteria</taxon>
        <taxon>Bacillati</taxon>
        <taxon>Actinomycetota</taxon>
        <taxon>Actinomycetes</taxon>
        <taxon>Actinomycetales</taxon>
        <taxon>Actinomycetaceae</taxon>
        <taxon>Arcanobacterium</taxon>
    </lineage>
</organism>
<dbReference type="CDD" id="cd06261">
    <property type="entry name" value="TM_PBP2"/>
    <property type="match status" value="1"/>
</dbReference>
<sequence length="118" mass="12763">MTFFPVLVNSLSGLRSIPTQVNELAQLVGLTGVRKFFQIQLPSLRLQIINGVQLGALAGITAAVIGEMIGARYGLGYVIVRGQESADTAQVMVSLFILSFCGLITWHGFAWISQKLPQ</sequence>
<dbReference type="Proteomes" id="UP001215216">
    <property type="component" value="Chromosome"/>
</dbReference>
<protein>
    <submittedName>
        <fullName evidence="9">ABC transporter permease subunit</fullName>
    </submittedName>
</protein>
<dbReference type="EMBL" id="CP121208">
    <property type="protein sequence ID" value="WFM83658.1"/>
    <property type="molecule type" value="Genomic_DNA"/>
</dbReference>
<feature type="transmembrane region" description="Helical" evidence="7">
    <location>
        <begin position="48"/>
        <end position="71"/>
    </location>
</feature>
<dbReference type="PANTHER" id="PTHR30151:SF0">
    <property type="entry name" value="ABC TRANSPORTER PERMEASE PROTEIN MJ0413-RELATED"/>
    <property type="match status" value="1"/>
</dbReference>
<dbReference type="RefSeq" id="WP_278013053.1">
    <property type="nucleotide sequence ID" value="NZ_CP121208.1"/>
</dbReference>
<dbReference type="PANTHER" id="PTHR30151">
    <property type="entry name" value="ALKANE SULFONATE ABC TRANSPORTER-RELATED, MEMBRANE SUBUNIT"/>
    <property type="match status" value="1"/>
</dbReference>
<dbReference type="SUPFAM" id="SSF161098">
    <property type="entry name" value="MetI-like"/>
    <property type="match status" value="1"/>
</dbReference>
<name>A0ABY8FYZ0_9ACTO</name>
<evidence type="ECO:0000256" key="3">
    <source>
        <dbReference type="ARBA" id="ARBA00022475"/>
    </source>
</evidence>
<keyword evidence="6 7" id="KW-0472">Membrane</keyword>
<evidence type="ECO:0000256" key="7">
    <source>
        <dbReference type="SAM" id="Phobius"/>
    </source>
</evidence>
<evidence type="ECO:0000259" key="8">
    <source>
        <dbReference type="Pfam" id="PF00528"/>
    </source>
</evidence>